<evidence type="ECO:0000256" key="1">
    <source>
        <dbReference type="SAM" id="MobiDB-lite"/>
    </source>
</evidence>
<evidence type="ECO:0000259" key="2">
    <source>
        <dbReference type="Pfam" id="PF22725"/>
    </source>
</evidence>
<accession>A0ABW2WSL0</accession>
<reference evidence="4" key="1">
    <citation type="journal article" date="2019" name="Int. J. Syst. Evol. Microbiol.">
        <title>The Global Catalogue of Microorganisms (GCM) 10K type strain sequencing project: providing services to taxonomists for standard genome sequencing and annotation.</title>
        <authorList>
            <consortium name="The Broad Institute Genomics Platform"/>
            <consortium name="The Broad Institute Genome Sequencing Center for Infectious Disease"/>
            <person name="Wu L."/>
            <person name="Ma J."/>
        </authorList>
    </citation>
    <scope>NUCLEOTIDE SEQUENCE [LARGE SCALE GENOMIC DNA]</scope>
    <source>
        <strain evidence="4">JCM 12607</strain>
    </source>
</reference>
<comment type="caution">
    <text evidence="3">The sequence shown here is derived from an EMBL/GenBank/DDBJ whole genome shotgun (WGS) entry which is preliminary data.</text>
</comment>
<dbReference type="SUPFAM" id="SSF55347">
    <property type="entry name" value="Glyceraldehyde-3-phosphate dehydrogenase-like, C-terminal domain"/>
    <property type="match status" value="1"/>
</dbReference>
<dbReference type="Pfam" id="PF22725">
    <property type="entry name" value="GFO_IDH_MocA_C3"/>
    <property type="match status" value="1"/>
</dbReference>
<evidence type="ECO:0000313" key="4">
    <source>
        <dbReference type="Proteomes" id="UP001596915"/>
    </source>
</evidence>
<feature type="compositionally biased region" description="Polar residues" evidence="1">
    <location>
        <begin position="208"/>
        <end position="223"/>
    </location>
</feature>
<name>A0ABW2WSL0_9ACTN</name>
<dbReference type="EMBL" id="JBHTGL010000008">
    <property type="protein sequence ID" value="MFD0622819.1"/>
    <property type="molecule type" value="Genomic_DNA"/>
</dbReference>
<organism evidence="3 4">
    <name type="scientific">Streptomyces sanglieri</name>
    <dbReference type="NCBI Taxonomy" id="193460"/>
    <lineage>
        <taxon>Bacteria</taxon>
        <taxon>Bacillati</taxon>
        <taxon>Actinomycetota</taxon>
        <taxon>Actinomycetes</taxon>
        <taxon>Kitasatosporales</taxon>
        <taxon>Streptomycetaceae</taxon>
        <taxon>Streptomyces</taxon>
    </lineage>
</organism>
<evidence type="ECO:0000313" key="3">
    <source>
        <dbReference type="EMBL" id="MFD0622819.1"/>
    </source>
</evidence>
<feature type="domain" description="GFO/IDH/MocA-like oxidoreductase" evidence="2">
    <location>
        <begin position="102"/>
        <end position="216"/>
    </location>
</feature>
<proteinExistence type="predicted"/>
<protein>
    <recommendedName>
        <fullName evidence="2">GFO/IDH/MocA-like oxidoreductase domain-containing protein</fullName>
    </recommendedName>
</protein>
<dbReference type="Gene3D" id="3.40.50.720">
    <property type="entry name" value="NAD(P)-binding Rossmann-like Domain"/>
    <property type="match status" value="1"/>
</dbReference>
<feature type="compositionally biased region" description="Gly residues" evidence="1">
    <location>
        <begin position="273"/>
        <end position="287"/>
    </location>
</feature>
<dbReference type="InterPro" id="IPR055170">
    <property type="entry name" value="GFO_IDH_MocA-like_dom"/>
</dbReference>
<feature type="region of interest" description="Disordered" evidence="1">
    <location>
        <begin position="208"/>
        <end position="287"/>
    </location>
</feature>
<dbReference type="Proteomes" id="UP001596915">
    <property type="component" value="Unassembled WGS sequence"/>
</dbReference>
<keyword evidence="4" id="KW-1185">Reference proteome</keyword>
<sequence length="287" mass="30420">MLGLEMVFEPGGARRPWAEAREIDRIASLDEPRPGPVGVGIFVAGNISEQYLSTLGRFHDTDVRIVGDVALDALEARTLLDRAAASGLRVGAAPDAVLGPGMQTTRRAVARGDIGAVLSTQTFMQTPGPDAWHPNREFHFAEEAGPLFDMGPRYLTMPVCLLVSVTRVSAVGSTGCKVRTVRTGDRAGTEFAVAVPTHVSALATFENGASSQSVYSSTPTWSGAGSWRSPALRAPQSYPTQHVRRGRAARPGTFHGRRGAVGDGRVRRHRGGPRTGGTGHGPGQAHR</sequence>
<gene>
    <name evidence="3" type="ORF">ACFQ2K_08275</name>
</gene>
<dbReference type="Gene3D" id="3.30.360.10">
    <property type="entry name" value="Dihydrodipicolinate Reductase, domain 2"/>
    <property type="match status" value="1"/>
</dbReference>